<dbReference type="InParanoid" id="A0A168QI19"/>
<gene>
    <name evidence="2" type="primary">ABSGL_10623.1 scaffold 12033</name>
</gene>
<evidence type="ECO:0000313" key="3">
    <source>
        <dbReference type="Proteomes" id="UP000078561"/>
    </source>
</evidence>
<accession>A0A168QI19</accession>
<feature type="compositionally biased region" description="Low complexity" evidence="1">
    <location>
        <begin position="479"/>
        <end position="491"/>
    </location>
</feature>
<evidence type="ECO:0000313" key="2">
    <source>
        <dbReference type="EMBL" id="SAM04757.1"/>
    </source>
</evidence>
<dbReference type="Proteomes" id="UP000078561">
    <property type="component" value="Unassembled WGS sequence"/>
</dbReference>
<feature type="region of interest" description="Disordered" evidence="1">
    <location>
        <begin position="310"/>
        <end position="370"/>
    </location>
</feature>
<feature type="compositionally biased region" description="Low complexity" evidence="1">
    <location>
        <begin position="333"/>
        <end position="370"/>
    </location>
</feature>
<evidence type="ECO:0008006" key="4">
    <source>
        <dbReference type="Google" id="ProtNLM"/>
    </source>
</evidence>
<proteinExistence type="predicted"/>
<feature type="region of interest" description="Disordered" evidence="1">
    <location>
        <begin position="463"/>
        <end position="491"/>
    </location>
</feature>
<reference evidence="2" key="1">
    <citation type="submission" date="2016-04" db="EMBL/GenBank/DDBJ databases">
        <authorList>
            <person name="Evans L.H."/>
            <person name="Alamgir A."/>
            <person name="Owens N."/>
            <person name="Weber N.D."/>
            <person name="Virtaneva K."/>
            <person name="Barbian K."/>
            <person name="Babar A."/>
            <person name="Rosenke K."/>
        </authorList>
    </citation>
    <scope>NUCLEOTIDE SEQUENCE [LARGE SCALE GENOMIC DNA]</scope>
    <source>
        <strain evidence="2">CBS 101.48</strain>
    </source>
</reference>
<organism evidence="2">
    <name type="scientific">Absidia glauca</name>
    <name type="common">Pin mould</name>
    <dbReference type="NCBI Taxonomy" id="4829"/>
    <lineage>
        <taxon>Eukaryota</taxon>
        <taxon>Fungi</taxon>
        <taxon>Fungi incertae sedis</taxon>
        <taxon>Mucoromycota</taxon>
        <taxon>Mucoromycotina</taxon>
        <taxon>Mucoromycetes</taxon>
        <taxon>Mucorales</taxon>
        <taxon>Cunninghamellaceae</taxon>
        <taxon>Absidia</taxon>
    </lineage>
</organism>
<feature type="compositionally biased region" description="Low complexity" evidence="1">
    <location>
        <begin position="310"/>
        <end position="323"/>
    </location>
</feature>
<feature type="compositionally biased region" description="Low complexity" evidence="1">
    <location>
        <begin position="197"/>
        <end position="224"/>
    </location>
</feature>
<dbReference type="EMBL" id="LT554417">
    <property type="protein sequence ID" value="SAM04757.1"/>
    <property type="molecule type" value="Genomic_DNA"/>
</dbReference>
<protein>
    <recommendedName>
        <fullName evidence="4">Copper-fist domain-containing protein</fullName>
    </recommendedName>
</protein>
<keyword evidence="3" id="KW-1185">Reference proteome</keyword>
<sequence length="491" mass="53510">MSKDHYLKSVRKVVLSPSAPFAGTFAKQNKSTSSVLVLTSPPKVRKRSEQEMENEMTEHFCPLRIEQQPILIYQTDDSALATPESRGEKCTCSDVQHDHHQVPLLAQQDEAGGLLSHSSMMTSDRLGSSLPPNGIQQQSALMVDTSFSWAVVTPTPEESLFANDDSVNLGFIFHKSSSQRFLEGQPRPPRKKSVKKQQQQPLSASSSSSQTSKQQQQRSSSPQSCNMNPILPTSMECPQQNFMLPMMDLDLQSPSSGSDNGVLTADLAMILNNVLKPLEQQPFKSEEEMMNHELANLELTQNASMMMYPTSSSTTAASTSSTPGTPPYPPRPQHLLQQQQQLASYLSNDGSTASSSTTSSNGTLPQQPQQRQAFDQVGCCGGYTTQCRSDGPGESVVITIAPLSATTNNPLQGSENVRTRIVTCYCSGNCTCPGCLVHPGNFLAGDPFMDPYRGLSTCPSSTASSIYSASDDEDHHHQQQQQQQQQPSILL</sequence>
<feature type="region of interest" description="Disordered" evidence="1">
    <location>
        <begin position="179"/>
        <end position="236"/>
    </location>
</feature>
<name>A0A168QI19_ABSGL</name>
<dbReference type="OrthoDB" id="5600085at2759"/>
<evidence type="ECO:0000256" key="1">
    <source>
        <dbReference type="SAM" id="MobiDB-lite"/>
    </source>
</evidence>
<dbReference type="STRING" id="4829.A0A168QI19"/>
<dbReference type="AlphaFoldDB" id="A0A168QI19"/>